<keyword evidence="3" id="KW-0862">Zinc</keyword>
<dbReference type="Proteomes" id="UP001206925">
    <property type="component" value="Unassembled WGS sequence"/>
</dbReference>
<protein>
    <recommendedName>
        <fullName evidence="5">SBP-type domain-containing protein</fullName>
    </recommendedName>
</protein>
<organism evidence="6 7">
    <name type="scientific">Ambrosia artemisiifolia</name>
    <name type="common">Common ragweed</name>
    <dbReference type="NCBI Taxonomy" id="4212"/>
    <lineage>
        <taxon>Eukaryota</taxon>
        <taxon>Viridiplantae</taxon>
        <taxon>Streptophyta</taxon>
        <taxon>Embryophyta</taxon>
        <taxon>Tracheophyta</taxon>
        <taxon>Spermatophyta</taxon>
        <taxon>Magnoliopsida</taxon>
        <taxon>eudicotyledons</taxon>
        <taxon>Gunneridae</taxon>
        <taxon>Pentapetalae</taxon>
        <taxon>asterids</taxon>
        <taxon>campanulids</taxon>
        <taxon>Asterales</taxon>
        <taxon>Asteraceae</taxon>
        <taxon>Asteroideae</taxon>
        <taxon>Heliantheae alliance</taxon>
        <taxon>Heliantheae</taxon>
        <taxon>Ambrosia</taxon>
    </lineage>
</organism>
<reference evidence="6" key="1">
    <citation type="submission" date="2022-06" db="EMBL/GenBank/DDBJ databases">
        <title>Uncovering the hologenomic basis of an extraordinary plant invasion.</title>
        <authorList>
            <person name="Bieker V.C."/>
            <person name="Martin M.D."/>
            <person name="Gilbert T."/>
            <person name="Hodgins K."/>
            <person name="Battlay P."/>
            <person name="Petersen B."/>
            <person name="Wilson J."/>
        </authorList>
    </citation>
    <scope>NUCLEOTIDE SEQUENCE</scope>
    <source>
        <strain evidence="6">AA19_3_7</strain>
        <tissue evidence="6">Leaf</tissue>
    </source>
</reference>
<dbReference type="GO" id="GO:0003677">
    <property type="term" value="F:DNA binding"/>
    <property type="evidence" value="ECO:0007669"/>
    <property type="project" value="InterPro"/>
</dbReference>
<proteinExistence type="predicted"/>
<keyword evidence="7" id="KW-1185">Reference proteome</keyword>
<accession>A0AAD5CXB4</accession>
<name>A0AAD5CXB4_AMBAR</name>
<sequence>MEWGWGVEFPKSLENFSDQNDGECGYSVTGFLEEHDGSVLSGEEMIGLNLGRQTCCQEKSMYLPVKRARGGSYHHSSLLPRCQVEGCDLDLSSAKDYHRRHRICADHSKSPKVVVAGMERRFCQQCSRQVLFITWLHDLSEFDDRKRSCRRRLSAHNARRRRPPSEDMRLISTHRRGAHMGLLNGGLSGISSSINGITPRRVNHDGLEANSSSINGMEVHHSFPLEATSSWGFRGREEPSSFDQFIHGHNIGLMQPGVPLELQSTRNTQIPNDNFDCFCSN</sequence>
<dbReference type="PANTHER" id="PTHR31251">
    <property type="entry name" value="SQUAMOSA PROMOTER-BINDING-LIKE PROTEIN 4"/>
    <property type="match status" value="1"/>
</dbReference>
<evidence type="ECO:0000256" key="3">
    <source>
        <dbReference type="ARBA" id="ARBA00022833"/>
    </source>
</evidence>
<evidence type="ECO:0000256" key="2">
    <source>
        <dbReference type="ARBA" id="ARBA00022771"/>
    </source>
</evidence>
<dbReference type="Pfam" id="PF03110">
    <property type="entry name" value="SBP"/>
    <property type="match status" value="1"/>
</dbReference>
<dbReference type="GO" id="GO:0008270">
    <property type="term" value="F:zinc ion binding"/>
    <property type="evidence" value="ECO:0007669"/>
    <property type="project" value="UniProtKB-KW"/>
</dbReference>
<keyword evidence="2 4" id="KW-0863">Zinc-finger</keyword>
<dbReference type="Gene3D" id="4.10.1100.10">
    <property type="entry name" value="Transcription factor, SBP-box domain"/>
    <property type="match status" value="1"/>
</dbReference>
<dbReference type="GO" id="GO:0005634">
    <property type="term" value="C:nucleus"/>
    <property type="evidence" value="ECO:0007669"/>
    <property type="project" value="InterPro"/>
</dbReference>
<dbReference type="SUPFAM" id="SSF103612">
    <property type="entry name" value="SBT domain"/>
    <property type="match status" value="1"/>
</dbReference>
<dbReference type="EMBL" id="JAMZMK010006401">
    <property type="protein sequence ID" value="KAI7749130.1"/>
    <property type="molecule type" value="Genomic_DNA"/>
</dbReference>
<evidence type="ECO:0000256" key="1">
    <source>
        <dbReference type="ARBA" id="ARBA00022723"/>
    </source>
</evidence>
<dbReference type="InterPro" id="IPR004333">
    <property type="entry name" value="SBP_dom"/>
</dbReference>
<dbReference type="PANTHER" id="PTHR31251:SF206">
    <property type="entry name" value="TRANSCRIPTION FACTOR, SBP-BOX-RELATED"/>
    <property type="match status" value="1"/>
</dbReference>
<comment type="caution">
    <text evidence="6">The sequence shown here is derived from an EMBL/GenBank/DDBJ whole genome shotgun (WGS) entry which is preliminary data.</text>
</comment>
<gene>
    <name evidence="6" type="ORF">M8C21_020816</name>
</gene>
<evidence type="ECO:0000313" key="7">
    <source>
        <dbReference type="Proteomes" id="UP001206925"/>
    </source>
</evidence>
<dbReference type="InterPro" id="IPR036893">
    <property type="entry name" value="SBP_sf"/>
</dbReference>
<keyword evidence="1" id="KW-0479">Metal-binding</keyword>
<evidence type="ECO:0000256" key="4">
    <source>
        <dbReference type="PROSITE-ProRule" id="PRU00470"/>
    </source>
</evidence>
<evidence type="ECO:0000313" key="6">
    <source>
        <dbReference type="EMBL" id="KAI7749130.1"/>
    </source>
</evidence>
<dbReference type="PROSITE" id="PS51141">
    <property type="entry name" value="ZF_SBP"/>
    <property type="match status" value="1"/>
</dbReference>
<dbReference type="InterPro" id="IPR044817">
    <property type="entry name" value="SBP-like"/>
</dbReference>
<dbReference type="AlphaFoldDB" id="A0AAD5CXB4"/>
<feature type="domain" description="SBP-type" evidence="5">
    <location>
        <begin position="79"/>
        <end position="163"/>
    </location>
</feature>
<evidence type="ECO:0000259" key="5">
    <source>
        <dbReference type="PROSITE" id="PS51141"/>
    </source>
</evidence>